<feature type="non-terminal residue" evidence="1">
    <location>
        <position position="53"/>
    </location>
</feature>
<reference evidence="1" key="1">
    <citation type="journal article" date="2014" name="Front. Microbiol.">
        <title>High frequency of phylogenetically diverse reductive dehalogenase-homologous genes in deep subseafloor sedimentary metagenomes.</title>
        <authorList>
            <person name="Kawai M."/>
            <person name="Futagami T."/>
            <person name="Toyoda A."/>
            <person name="Takaki Y."/>
            <person name="Nishi S."/>
            <person name="Hori S."/>
            <person name="Arai W."/>
            <person name="Tsubouchi T."/>
            <person name="Morono Y."/>
            <person name="Uchiyama I."/>
            <person name="Ito T."/>
            <person name="Fujiyama A."/>
            <person name="Inagaki F."/>
            <person name="Takami H."/>
        </authorList>
    </citation>
    <scope>NUCLEOTIDE SEQUENCE</scope>
    <source>
        <strain evidence="1">Expedition CK06-06</strain>
    </source>
</reference>
<dbReference type="EMBL" id="BARU01009533">
    <property type="protein sequence ID" value="GAH38286.1"/>
    <property type="molecule type" value="Genomic_DNA"/>
</dbReference>
<organism evidence="1">
    <name type="scientific">marine sediment metagenome</name>
    <dbReference type="NCBI Taxonomy" id="412755"/>
    <lineage>
        <taxon>unclassified sequences</taxon>
        <taxon>metagenomes</taxon>
        <taxon>ecological metagenomes</taxon>
    </lineage>
</organism>
<gene>
    <name evidence="1" type="ORF">S03H2_18378</name>
</gene>
<comment type="caution">
    <text evidence="1">The sequence shown here is derived from an EMBL/GenBank/DDBJ whole genome shotgun (WGS) entry which is preliminary data.</text>
</comment>
<evidence type="ECO:0000313" key="1">
    <source>
        <dbReference type="EMBL" id="GAH38286.1"/>
    </source>
</evidence>
<sequence>MSKTTLNLPKAVSFDTIELPEQNCPNCGSEGLLGFYRLDDVPVHSCLLMFNKA</sequence>
<protein>
    <submittedName>
        <fullName evidence="1">Uncharacterized protein</fullName>
    </submittedName>
</protein>
<name>X1EXZ3_9ZZZZ</name>
<dbReference type="AlphaFoldDB" id="X1EXZ3"/>
<proteinExistence type="predicted"/>
<accession>X1EXZ3</accession>